<protein>
    <recommendedName>
        <fullName evidence="2">Rhamnogalacturonase A/B/Epimerase-like pectate lyase domain-containing protein</fullName>
    </recommendedName>
</protein>
<dbReference type="PANTHER" id="PTHR33928">
    <property type="entry name" value="POLYGALACTURONASE QRT3"/>
    <property type="match status" value="1"/>
</dbReference>
<dbReference type="Proteomes" id="UP000285146">
    <property type="component" value="Unassembled WGS sequence"/>
</dbReference>
<dbReference type="FunFam" id="2.160.20.10:FF:000023">
    <property type="entry name" value="Exo-beta-1,3-glucanase Exg0"/>
    <property type="match status" value="1"/>
</dbReference>
<dbReference type="InterPro" id="IPR012334">
    <property type="entry name" value="Pectin_lyas_fold"/>
</dbReference>
<comment type="caution">
    <text evidence="3">The sequence shown here is derived from an EMBL/GenBank/DDBJ whole genome shotgun (WGS) entry which is preliminary data.</text>
</comment>
<dbReference type="OrthoDB" id="1046782at2759"/>
<dbReference type="GO" id="GO:0004650">
    <property type="term" value="F:polygalacturonase activity"/>
    <property type="evidence" value="ECO:0007669"/>
    <property type="project" value="InterPro"/>
</dbReference>
<dbReference type="Gene3D" id="2.160.20.10">
    <property type="entry name" value="Single-stranded right-handed beta-helix, Pectin lyase-like"/>
    <property type="match status" value="2"/>
</dbReference>
<evidence type="ECO:0000313" key="3">
    <source>
        <dbReference type="EMBL" id="ROV94121.1"/>
    </source>
</evidence>
<keyword evidence="1" id="KW-0732">Signal</keyword>
<organism evidence="3 4">
    <name type="scientific">Cytospora leucostoma</name>
    <dbReference type="NCBI Taxonomy" id="1230097"/>
    <lineage>
        <taxon>Eukaryota</taxon>
        <taxon>Fungi</taxon>
        <taxon>Dikarya</taxon>
        <taxon>Ascomycota</taxon>
        <taxon>Pezizomycotina</taxon>
        <taxon>Sordariomycetes</taxon>
        <taxon>Sordariomycetidae</taxon>
        <taxon>Diaporthales</taxon>
        <taxon>Cytosporaceae</taxon>
        <taxon>Cytospora</taxon>
    </lineage>
</organism>
<reference evidence="3 4" key="1">
    <citation type="submission" date="2015-09" db="EMBL/GenBank/DDBJ databases">
        <title>Host preference determinants of Valsa canker pathogens revealed by comparative genomics.</title>
        <authorList>
            <person name="Yin Z."/>
            <person name="Huang L."/>
        </authorList>
    </citation>
    <scope>NUCLEOTIDE SEQUENCE [LARGE SCALE GENOMIC DNA]</scope>
    <source>
        <strain evidence="3 4">SXYLt</strain>
    </source>
</reference>
<evidence type="ECO:0000256" key="1">
    <source>
        <dbReference type="SAM" id="SignalP"/>
    </source>
</evidence>
<dbReference type="InterPro" id="IPR024535">
    <property type="entry name" value="RHGA/B-epi-like_pectate_lyase"/>
</dbReference>
<feature type="chain" id="PRO_5019249415" description="Rhamnogalacturonase A/B/Epimerase-like pectate lyase domain-containing protein" evidence="1">
    <location>
        <begin position="21"/>
        <end position="767"/>
    </location>
</feature>
<dbReference type="STRING" id="1230097.A0A423VSR0"/>
<feature type="signal peptide" evidence="1">
    <location>
        <begin position="1"/>
        <end position="20"/>
    </location>
</feature>
<dbReference type="InParanoid" id="A0A423VSR0"/>
<keyword evidence="4" id="KW-1185">Reference proteome</keyword>
<name>A0A423VSR0_9PEZI</name>
<dbReference type="InterPro" id="IPR039279">
    <property type="entry name" value="QRT3-like"/>
</dbReference>
<proteinExistence type="predicted"/>
<dbReference type="FunFam" id="2.160.20.10:FF:000026">
    <property type="entry name" value="Exo-beta-1,3-glucanase Exg0"/>
    <property type="match status" value="1"/>
</dbReference>
<dbReference type="InterPro" id="IPR011050">
    <property type="entry name" value="Pectin_lyase_fold/virulence"/>
</dbReference>
<evidence type="ECO:0000259" key="2">
    <source>
        <dbReference type="Pfam" id="PF12708"/>
    </source>
</evidence>
<dbReference type="SUPFAM" id="SSF51126">
    <property type="entry name" value="Pectin lyase-like"/>
    <property type="match status" value="2"/>
</dbReference>
<accession>A0A423VSR0</accession>
<dbReference type="EMBL" id="LKEB01000077">
    <property type="protein sequence ID" value="ROV94121.1"/>
    <property type="molecule type" value="Genomic_DNA"/>
</dbReference>
<sequence length="767" mass="80887">MRSFTNLFLALASLCLAVHASYWMGNISHQGLAPFAQSGYSVFRNVKDYGAAGDGVTDDTAAINAAITAGSRCGKGCASTTLTPAVVYFPAGTYLISSSIVPYYYTLLIGDANSPPTLKATAGFSGFGLIDGNPYYTSELNWVSTNVFYRQVRNLIIDTTNVAATTACTGIHWPTSQATSFQNVVFNMPTTSGVVHVGLFIESGSGGFMSDLTFNGGATGASIGNQQYTMRNLVFNNCVTAIIMLWDWDWTFQGLTIANCKTGIDLSAGGTSSQEVGSIIVIDSTFTNVNVGFITAYTPSATPDTAGSLILENLNLDNVPIVVQEAGSTVLAGTTGTTTIAGWGEGHSYTLTSGPTDFEGTITANSRPAALLGSGKSYYTASKPQYQSLSASNFVSARSSGAVGNGAADDTAALQSAINTAVAAGKVLYIDYGLYRVTKTLQIPPGAKIVGEAYPVIMAAGSYFSNINAPQVVVQIGTTGQAGTVQLSDFVVSGQGAMAGAILIEYNLVSPAGSPSGLWDVHTRIGGYTGSQLQVAQCPKTPGSSTVNTGCIGAYMSMHVTKQSSGLYMENNWLWSADHDIDDASNTQITIYSGRGLYIESTSGTIWLVGTAVEHHVLYNYQFANTKNIYGSQLQTETPYFQPSPNSLVPFTANSSLNDPTFDCTGVSGNCDVSWGLRILTSTNVLIYGSNHYSFFDDYSQNCSTFSAGENCQARIVRLQGTLSNVNIYNLNTIGSVSMIDYSGKTVALYSANVNVYPSTIAMFRSG</sequence>
<dbReference type="CDD" id="cd23668">
    <property type="entry name" value="GH55_beta13glucanase-like"/>
    <property type="match status" value="1"/>
</dbReference>
<evidence type="ECO:0000313" key="4">
    <source>
        <dbReference type="Proteomes" id="UP000285146"/>
    </source>
</evidence>
<feature type="domain" description="Rhamnogalacturonase A/B/Epimerase-like pectate lyase" evidence="2">
    <location>
        <begin position="394"/>
        <end position="465"/>
    </location>
</feature>
<dbReference type="Pfam" id="PF12708">
    <property type="entry name" value="Pect-lyase_RHGA_epim"/>
    <property type="match status" value="2"/>
</dbReference>
<dbReference type="PANTHER" id="PTHR33928:SF2">
    <property type="entry name" value="PECTATE LYASE SUPERFAMILY PROTEIN DOMAIN-CONTAINING PROTEIN-RELATED"/>
    <property type="match status" value="1"/>
</dbReference>
<feature type="domain" description="Rhamnogalacturonase A/B/Epimerase-like pectate lyase" evidence="2">
    <location>
        <begin position="43"/>
        <end position="265"/>
    </location>
</feature>
<gene>
    <name evidence="3" type="ORF">VPNG_09358</name>
</gene>
<dbReference type="AlphaFoldDB" id="A0A423VSR0"/>